<evidence type="ECO:0000256" key="3">
    <source>
        <dbReference type="ARBA" id="ARBA00022741"/>
    </source>
</evidence>
<comment type="caution">
    <text evidence="6">The sequence shown here is derived from an EMBL/GenBank/DDBJ whole genome shotgun (WGS) entry which is preliminary data.</text>
</comment>
<dbReference type="Proteomes" id="UP000605099">
    <property type="component" value="Unassembled WGS sequence"/>
</dbReference>
<dbReference type="Gene3D" id="3.30.470.20">
    <property type="entry name" value="ATP-grasp fold, B domain"/>
    <property type="match status" value="1"/>
</dbReference>
<keyword evidence="1" id="KW-0816">Tricarboxylic acid cycle</keyword>
<dbReference type="Pfam" id="PF13607">
    <property type="entry name" value="Succ_CoA_lig"/>
    <property type="match status" value="1"/>
</dbReference>
<sequence>MSEKKNAAINKLLGARSIALCGASDKSNWSNAIYHNTHAFGFKGKVFAVNRKGVPAHGVPGYKSCQDIPEPVDLAYIYVPTEAVLDALTDVAAAGIKSVIVLSSGFAEAGAEGVALQDELVRIAEENGICLIGPNSLGVADVARGNAVTAMRPSGKLPSGKLALLSQSGSVCYEILEYALQQGIGLSVIAAVGNEAAVDQPDMIEALVDRDDVQAFAIFVETIRNPERFIAAARKTFAKRKPIVMLKVGKSEISAAIAQAHTGSLVGDDRVLDAVCARYGVVRVDSIEALINCAALMIHAGVIERPGIGAASLSGGTSGLLADAAEKYGVSFPAFAPETVAALREALPPFAGTLNPLDVTGQGFNDLTLWGRCCEIISRDPGIGFTIAAGSLNPLGAVTSHLGDALTNIGSGGIFLSNTSFAIDSEDLARRHIPAAVAGIEGIMSNLAKAIEWSARVKSSEAAAEAMAAPPAQSPTKLPRSEREVLEHLAAHGVPVVPARIVNSGQQAAEAAHAMGDGPFALKILSPDIQHKTDIGGVRLNVAAGEATTRAYEEIMASVSAARPDAAIDGVIVSPMRESGVELVVGTIRDPSWGPVIVVGLGGVWVEVLKDSQLRPLPIDRSEAIEMVNGLKAAALLKGFRGAPPADIEKLADTIVAIGNAALALGPELATLEINPLRVRGGEIEALDGLATYETGKEA</sequence>
<evidence type="ECO:0000313" key="7">
    <source>
        <dbReference type="Proteomes" id="UP000605099"/>
    </source>
</evidence>
<protein>
    <recommendedName>
        <fullName evidence="5">CoA-binding domain-containing protein</fullName>
    </recommendedName>
</protein>
<dbReference type="InterPro" id="IPR032875">
    <property type="entry name" value="Succ_CoA_lig_flav_dom"/>
</dbReference>
<name>A0ABQ2K385_9SPHN</name>
<organism evidence="6 7">
    <name type="scientific">Novosphingobium indicum</name>
    <dbReference type="NCBI Taxonomy" id="462949"/>
    <lineage>
        <taxon>Bacteria</taxon>
        <taxon>Pseudomonadati</taxon>
        <taxon>Pseudomonadota</taxon>
        <taxon>Alphaproteobacteria</taxon>
        <taxon>Sphingomonadales</taxon>
        <taxon>Sphingomonadaceae</taxon>
        <taxon>Novosphingobium</taxon>
    </lineage>
</organism>
<keyword evidence="7" id="KW-1185">Reference proteome</keyword>
<dbReference type="Gene3D" id="3.30.1490.20">
    <property type="entry name" value="ATP-grasp fold, A domain"/>
    <property type="match status" value="1"/>
</dbReference>
<dbReference type="Pfam" id="PF13380">
    <property type="entry name" value="CoA_binding_2"/>
    <property type="match status" value="1"/>
</dbReference>
<dbReference type="PANTHER" id="PTHR43334">
    <property type="entry name" value="ACETATE--COA LIGASE [ADP-FORMING]"/>
    <property type="match status" value="1"/>
</dbReference>
<proteinExistence type="predicted"/>
<dbReference type="InterPro" id="IPR003781">
    <property type="entry name" value="CoA-bd"/>
</dbReference>
<dbReference type="SUPFAM" id="SSF51735">
    <property type="entry name" value="NAD(P)-binding Rossmann-fold domains"/>
    <property type="match status" value="1"/>
</dbReference>
<reference evidence="7" key="1">
    <citation type="journal article" date="2019" name="Int. J. Syst. Evol. Microbiol.">
        <title>The Global Catalogue of Microorganisms (GCM) 10K type strain sequencing project: providing services to taxonomists for standard genome sequencing and annotation.</title>
        <authorList>
            <consortium name="The Broad Institute Genomics Platform"/>
            <consortium name="The Broad Institute Genome Sequencing Center for Infectious Disease"/>
            <person name="Wu L."/>
            <person name="Ma J."/>
        </authorList>
    </citation>
    <scope>NUCLEOTIDE SEQUENCE [LARGE SCALE GENOMIC DNA]</scope>
    <source>
        <strain evidence="7">CGMCC 1.6784</strain>
    </source>
</reference>
<feature type="domain" description="CoA-binding" evidence="5">
    <location>
        <begin position="12"/>
        <end position="106"/>
    </location>
</feature>
<evidence type="ECO:0000256" key="2">
    <source>
        <dbReference type="ARBA" id="ARBA00022598"/>
    </source>
</evidence>
<dbReference type="PANTHER" id="PTHR43334:SF1">
    <property type="entry name" value="3-HYDROXYPROPIONATE--COA LIGASE [ADP-FORMING]"/>
    <property type="match status" value="1"/>
</dbReference>
<evidence type="ECO:0000256" key="4">
    <source>
        <dbReference type="ARBA" id="ARBA00022840"/>
    </source>
</evidence>
<accession>A0ABQ2K385</accession>
<keyword evidence="2" id="KW-0436">Ligase</keyword>
<dbReference type="EMBL" id="BMLK01000039">
    <property type="protein sequence ID" value="GGN61700.1"/>
    <property type="molecule type" value="Genomic_DNA"/>
</dbReference>
<dbReference type="SUPFAM" id="SSF56059">
    <property type="entry name" value="Glutathione synthetase ATP-binding domain-like"/>
    <property type="match status" value="1"/>
</dbReference>
<dbReference type="RefSeq" id="WP_188823490.1">
    <property type="nucleotide sequence ID" value="NZ_BMLK01000039.1"/>
</dbReference>
<evidence type="ECO:0000256" key="1">
    <source>
        <dbReference type="ARBA" id="ARBA00022532"/>
    </source>
</evidence>
<dbReference type="InterPro" id="IPR016102">
    <property type="entry name" value="Succinyl-CoA_synth-like"/>
</dbReference>
<dbReference type="Gene3D" id="3.40.50.720">
    <property type="entry name" value="NAD(P)-binding Rossmann-like Domain"/>
    <property type="match status" value="1"/>
</dbReference>
<dbReference type="InterPro" id="IPR051538">
    <property type="entry name" value="Acyl-CoA_Synth/Transferase"/>
</dbReference>
<dbReference type="SUPFAM" id="SSF52210">
    <property type="entry name" value="Succinyl-CoA synthetase domains"/>
    <property type="match status" value="2"/>
</dbReference>
<dbReference type="Gene3D" id="3.40.50.261">
    <property type="entry name" value="Succinyl-CoA synthetase domains"/>
    <property type="match status" value="1"/>
</dbReference>
<dbReference type="SMART" id="SM00881">
    <property type="entry name" value="CoA_binding"/>
    <property type="match status" value="1"/>
</dbReference>
<gene>
    <name evidence="6" type="ORF">GCM10011349_44600</name>
</gene>
<evidence type="ECO:0000313" key="6">
    <source>
        <dbReference type="EMBL" id="GGN61700.1"/>
    </source>
</evidence>
<keyword evidence="4" id="KW-0067">ATP-binding</keyword>
<dbReference type="InterPro" id="IPR013815">
    <property type="entry name" value="ATP_grasp_subdomain_1"/>
</dbReference>
<evidence type="ECO:0000259" key="5">
    <source>
        <dbReference type="SMART" id="SM00881"/>
    </source>
</evidence>
<dbReference type="Pfam" id="PF13549">
    <property type="entry name" value="ATP-grasp_5"/>
    <property type="match status" value="1"/>
</dbReference>
<keyword evidence="3" id="KW-0547">Nucleotide-binding</keyword>
<dbReference type="InterPro" id="IPR036291">
    <property type="entry name" value="NAD(P)-bd_dom_sf"/>
</dbReference>